<dbReference type="EMBL" id="JAUIZM010000003">
    <property type="protein sequence ID" value="KAK1392381.1"/>
    <property type="molecule type" value="Genomic_DNA"/>
</dbReference>
<comment type="caution">
    <text evidence="1">The sequence shown here is derived from an EMBL/GenBank/DDBJ whole genome shotgun (WGS) entry which is preliminary data.</text>
</comment>
<reference evidence="1" key="2">
    <citation type="submission" date="2023-05" db="EMBL/GenBank/DDBJ databases">
        <authorList>
            <person name="Schelkunov M.I."/>
        </authorList>
    </citation>
    <scope>NUCLEOTIDE SEQUENCE</scope>
    <source>
        <strain evidence="1">Hsosn_3</strain>
        <tissue evidence="1">Leaf</tissue>
    </source>
</reference>
<accession>A0AAD8IX09</accession>
<proteinExistence type="predicted"/>
<dbReference type="Proteomes" id="UP001237642">
    <property type="component" value="Unassembled WGS sequence"/>
</dbReference>
<reference evidence="1" key="1">
    <citation type="submission" date="2023-02" db="EMBL/GenBank/DDBJ databases">
        <title>Genome of toxic invasive species Heracleum sosnowskyi carries increased number of genes despite the absence of recent whole-genome duplications.</title>
        <authorList>
            <person name="Schelkunov M."/>
            <person name="Shtratnikova V."/>
            <person name="Makarenko M."/>
            <person name="Klepikova A."/>
            <person name="Omelchenko D."/>
            <person name="Novikova G."/>
            <person name="Obukhova E."/>
            <person name="Bogdanov V."/>
            <person name="Penin A."/>
            <person name="Logacheva M."/>
        </authorList>
    </citation>
    <scope>NUCLEOTIDE SEQUENCE</scope>
    <source>
        <strain evidence="1">Hsosn_3</strain>
        <tissue evidence="1">Leaf</tissue>
    </source>
</reference>
<gene>
    <name evidence="1" type="ORF">POM88_011437</name>
</gene>
<name>A0AAD8IX09_9APIA</name>
<dbReference type="AlphaFoldDB" id="A0AAD8IX09"/>
<sequence>MVHCVNHDSMHLPYPALLTKLFRYFDILTNSDVSETIIDSFDLKVLTANKFKIVDNSLVFNQASKPVSSTHAASSHVSFESSSYFIALSKQVEDNSKLLQTVNSKLDSVLTLLQSSASRIDSVDTQLLFLKSLYSKLSSTTNLEFGNMQDGLFHAAKAWEKKFVKLFYILSSETKFVSKQVSTIVHKKDLQWHSRDWMDDSTLAEITIPLPLPAIPPPQALGLTPDEYHAKIFEWLSARDGKPPPDNFYLTMFTEYGQPYVVPPTVTRKGNAKHTPVDVDD</sequence>
<protein>
    <submittedName>
        <fullName evidence="1">Uncharacterized protein</fullName>
    </submittedName>
</protein>
<evidence type="ECO:0000313" key="2">
    <source>
        <dbReference type="Proteomes" id="UP001237642"/>
    </source>
</evidence>
<keyword evidence="2" id="KW-1185">Reference proteome</keyword>
<evidence type="ECO:0000313" key="1">
    <source>
        <dbReference type="EMBL" id="KAK1392381.1"/>
    </source>
</evidence>
<organism evidence="1 2">
    <name type="scientific">Heracleum sosnowskyi</name>
    <dbReference type="NCBI Taxonomy" id="360622"/>
    <lineage>
        <taxon>Eukaryota</taxon>
        <taxon>Viridiplantae</taxon>
        <taxon>Streptophyta</taxon>
        <taxon>Embryophyta</taxon>
        <taxon>Tracheophyta</taxon>
        <taxon>Spermatophyta</taxon>
        <taxon>Magnoliopsida</taxon>
        <taxon>eudicotyledons</taxon>
        <taxon>Gunneridae</taxon>
        <taxon>Pentapetalae</taxon>
        <taxon>asterids</taxon>
        <taxon>campanulids</taxon>
        <taxon>Apiales</taxon>
        <taxon>Apiaceae</taxon>
        <taxon>Apioideae</taxon>
        <taxon>apioid superclade</taxon>
        <taxon>Tordylieae</taxon>
        <taxon>Tordyliinae</taxon>
        <taxon>Heracleum</taxon>
    </lineage>
</organism>